<evidence type="ECO:0000313" key="1">
    <source>
        <dbReference type="EMBL" id="ROS04876.1"/>
    </source>
</evidence>
<dbReference type="PANTHER" id="PTHR37805">
    <property type="entry name" value="CYTOPLASMIC PROTEIN-RELATED"/>
    <property type="match status" value="1"/>
</dbReference>
<sequence length="152" mass="17931">MTNNDVLRRIRYIFSYDDNKMIDLFTQGGLKAKRAEVCDWLKGEETDGYQNLSDRQLATFLNGLINDKRGKREGPQPEPENRVNNNIIFMKLKIAMNLKAEEILDLLERADFNISKHELSAFFRKPGHKHYRECKDQILRNFLKGVELKYHI</sequence>
<organism evidence="1 2">
    <name type="scientific">Sinobacterium caligoides</name>
    <dbReference type="NCBI Taxonomy" id="933926"/>
    <lineage>
        <taxon>Bacteria</taxon>
        <taxon>Pseudomonadati</taxon>
        <taxon>Pseudomonadota</taxon>
        <taxon>Gammaproteobacteria</taxon>
        <taxon>Cellvibrionales</taxon>
        <taxon>Spongiibacteraceae</taxon>
        <taxon>Sinobacterium</taxon>
    </lineage>
</organism>
<evidence type="ECO:0000313" key="2">
    <source>
        <dbReference type="Proteomes" id="UP000275394"/>
    </source>
</evidence>
<protein>
    <submittedName>
        <fullName evidence="1">Uncharacterized protein YehS (DUF1456 family)</fullName>
    </submittedName>
</protein>
<dbReference type="OrthoDB" id="9788465at2"/>
<dbReference type="AlphaFoldDB" id="A0A3N2DYD3"/>
<name>A0A3N2DYD3_9GAMM</name>
<comment type="caution">
    <text evidence="1">The sequence shown here is derived from an EMBL/GenBank/DDBJ whole genome shotgun (WGS) entry which is preliminary data.</text>
</comment>
<dbReference type="PANTHER" id="PTHR37805:SF1">
    <property type="entry name" value="CYTOPLASMIC PROTEIN"/>
    <property type="match status" value="1"/>
</dbReference>
<dbReference type="InterPro" id="IPR009921">
    <property type="entry name" value="YehS-like"/>
</dbReference>
<proteinExistence type="predicted"/>
<dbReference type="Proteomes" id="UP000275394">
    <property type="component" value="Unassembled WGS sequence"/>
</dbReference>
<dbReference type="EMBL" id="RKHR01000003">
    <property type="protein sequence ID" value="ROS04876.1"/>
    <property type="molecule type" value="Genomic_DNA"/>
</dbReference>
<gene>
    <name evidence="1" type="ORF">EDC56_0392</name>
</gene>
<dbReference type="Pfam" id="PF07308">
    <property type="entry name" value="DUF1456"/>
    <property type="match status" value="2"/>
</dbReference>
<reference evidence="1 2" key="1">
    <citation type="submission" date="2018-11" db="EMBL/GenBank/DDBJ databases">
        <title>Genomic Encyclopedia of Type Strains, Phase IV (KMG-IV): sequencing the most valuable type-strain genomes for metagenomic binning, comparative biology and taxonomic classification.</title>
        <authorList>
            <person name="Goeker M."/>
        </authorList>
    </citation>
    <scope>NUCLEOTIDE SEQUENCE [LARGE SCALE GENOMIC DNA]</scope>
    <source>
        <strain evidence="1 2">DSM 100316</strain>
    </source>
</reference>
<accession>A0A3N2DYD3</accession>
<dbReference type="RefSeq" id="WP_123710839.1">
    <property type="nucleotide sequence ID" value="NZ_RKHR01000003.1"/>
</dbReference>
<keyword evidence="2" id="KW-1185">Reference proteome</keyword>